<feature type="binding site" evidence="6">
    <location>
        <position position="14"/>
    </location>
    <ligand>
        <name>ATP</name>
        <dbReference type="ChEBI" id="CHEBI:30616"/>
    </ligand>
</feature>
<gene>
    <name evidence="6" type="primary">ackA</name>
    <name evidence="8" type="ORF">UU43_C0009G0013</name>
</gene>
<evidence type="ECO:0000313" key="8">
    <source>
        <dbReference type="EMBL" id="KKR91330.1"/>
    </source>
</evidence>
<dbReference type="GO" id="GO:0005737">
    <property type="term" value="C:cytoplasm"/>
    <property type="evidence" value="ECO:0007669"/>
    <property type="project" value="UniProtKB-SubCell"/>
</dbReference>
<dbReference type="PRINTS" id="PR00471">
    <property type="entry name" value="ACETATEKNASE"/>
</dbReference>
<feature type="binding site" evidence="6">
    <location>
        <position position="59"/>
    </location>
    <ligand>
        <name>substrate</name>
    </ligand>
</feature>
<evidence type="ECO:0000256" key="3">
    <source>
        <dbReference type="ARBA" id="ARBA00022741"/>
    </source>
</evidence>
<comment type="cofactor">
    <cofactor evidence="6">
        <name>Mg(2+)</name>
        <dbReference type="ChEBI" id="CHEBI:18420"/>
    </cofactor>
    <cofactor evidence="6">
        <name>Mn(2+)</name>
        <dbReference type="ChEBI" id="CHEBI:29035"/>
    </cofactor>
    <text evidence="6">Mg(2+). Can also accept Mn(2+).</text>
</comment>
<keyword evidence="5 6" id="KW-0067">ATP-binding</keyword>
<dbReference type="HAMAP" id="MF_00020">
    <property type="entry name" value="Acetate_kinase"/>
    <property type="match status" value="1"/>
</dbReference>
<dbReference type="Gene3D" id="3.30.420.40">
    <property type="match status" value="2"/>
</dbReference>
<dbReference type="InterPro" id="IPR000890">
    <property type="entry name" value="Aliphatic_acid_kin_short-chain"/>
</dbReference>
<dbReference type="NCBIfam" id="TIGR00016">
    <property type="entry name" value="ackA"/>
    <property type="match status" value="1"/>
</dbReference>
<dbReference type="PATRIC" id="fig|1618635.3.peg.443"/>
<dbReference type="UniPathway" id="UPA00340">
    <property type="reaction ID" value="UER00458"/>
</dbReference>
<accession>A0A0G0X3T0</accession>
<proteinExistence type="inferred from homology"/>
<organism evidence="8 9">
    <name type="scientific">Candidatus Falkowbacteria bacterium GW2011_GWA2_41_14</name>
    <dbReference type="NCBI Taxonomy" id="1618635"/>
    <lineage>
        <taxon>Bacteria</taxon>
        <taxon>Candidatus Falkowiibacteriota</taxon>
    </lineage>
</organism>
<dbReference type="PROSITE" id="PS01075">
    <property type="entry name" value="ACETATE_KINASE_1"/>
    <property type="match status" value="1"/>
</dbReference>
<dbReference type="GO" id="GO:0005524">
    <property type="term" value="F:ATP binding"/>
    <property type="evidence" value="ECO:0007669"/>
    <property type="project" value="UniProtKB-KW"/>
</dbReference>
<keyword evidence="3 6" id="KW-0547">Nucleotide-binding</keyword>
<feature type="active site" description="Proton donor/acceptor" evidence="6">
    <location>
        <position position="116"/>
    </location>
</feature>
<feature type="binding site" evidence="6">
    <location>
        <position position="335"/>
    </location>
    <ligand>
        <name>Mg(2+)</name>
        <dbReference type="ChEBI" id="CHEBI:18420"/>
    </ligand>
</feature>
<protein>
    <recommendedName>
        <fullName evidence="6">Acetate kinase</fullName>
        <ecNumber evidence="6">2.7.2.1</ecNumber>
    </recommendedName>
    <alternativeName>
        <fullName evidence="6">Acetokinase</fullName>
    </alternativeName>
</protein>
<dbReference type="GO" id="GO:0006085">
    <property type="term" value="P:acetyl-CoA biosynthetic process"/>
    <property type="evidence" value="ECO:0007669"/>
    <property type="project" value="UniProtKB-UniRule"/>
</dbReference>
<feature type="site" description="Transition state stabilizer" evidence="6">
    <location>
        <position position="148"/>
    </location>
</feature>
<dbReference type="InterPro" id="IPR004372">
    <property type="entry name" value="Ac/propionate_kinase"/>
</dbReference>
<dbReference type="PIRSF" id="PIRSF000722">
    <property type="entry name" value="Acetate_prop_kin"/>
    <property type="match status" value="1"/>
</dbReference>
<evidence type="ECO:0000256" key="1">
    <source>
        <dbReference type="ARBA" id="ARBA00008748"/>
    </source>
</evidence>
<evidence type="ECO:0000313" key="9">
    <source>
        <dbReference type="Proteomes" id="UP000034190"/>
    </source>
</evidence>
<evidence type="ECO:0000256" key="5">
    <source>
        <dbReference type="ARBA" id="ARBA00022840"/>
    </source>
</evidence>
<comment type="subunit">
    <text evidence="6">Homodimer.</text>
</comment>
<dbReference type="PANTHER" id="PTHR21060">
    <property type="entry name" value="ACETATE KINASE"/>
    <property type="match status" value="1"/>
</dbReference>
<keyword evidence="4 6" id="KW-0418">Kinase</keyword>
<feature type="binding site" evidence="6">
    <location>
        <begin position="176"/>
        <end position="180"/>
    </location>
    <ligand>
        <name>ATP</name>
        <dbReference type="ChEBI" id="CHEBI:30616"/>
    </ligand>
</feature>
<evidence type="ECO:0000256" key="2">
    <source>
        <dbReference type="ARBA" id="ARBA00022679"/>
    </source>
</evidence>
<keyword evidence="2 6" id="KW-0808">Transferase</keyword>
<comment type="catalytic activity">
    <reaction evidence="6">
        <text>acetate + ATP = acetyl phosphate + ADP</text>
        <dbReference type="Rhea" id="RHEA:11352"/>
        <dbReference type="ChEBI" id="CHEBI:22191"/>
        <dbReference type="ChEBI" id="CHEBI:30089"/>
        <dbReference type="ChEBI" id="CHEBI:30616"/>
        <dbReference type="ChEBI" id="CHEBI:456216"/>
        <dbReference type="EC" id="2.7.2.1"/>
    </reaction>
</comment>
<dbReference type="PROSITE" id="PS01076">
    <property type="entry name" value="ACETATE_KINASE_2"/>
    <property type="match status" value="1"/>
</dbReference>
<evidence type="ECO:0000256" key="6">
    <source>
        <dbReference type="HAMAP-Rule" id="MF_00020"/>
    </source>
</evidence>
<evidence type="ECO:0000256" key="4">
    <source>
        <dbReference type="ARBA" id="ARBA00022777"/>
    </source>
</evidence>
<dbReference type="Pfam" id="PF00871">
    <property type="entry name" value="Acetate_kinase"/>
    <property type="match status" value="1"/>
</dbReference>
<dbReference type="GO" id="GO:0000287">
    <property type="term" value="F:magnesium ion binding"/>
    <property type="evidence" value="ECO:0007669"/>
    <property type="project" value="UniProtKB-UniRule"/>
</dbReference>
<dbReference type="PANTHER" id="PTHR21060:SF15">
    <property type="entry name" value="ACETATE KINASE-RELATED"/>
    <property type="match status" value="1"/>
</dbReference>
<comment type="caution">
    <text evidence="8">The sequence shown here is derived from an EMBL/GenBank/DDBJ whole genome shotgun (WGS) entry which is preliminary data.</text>
</comment>
<keyword evidence="6" id="KW-0963">Cytoplasm</keyword>
<name>A0A0G0X3T0_9BACT</name>
<dbReference type="EC" id="2.7.2.1" evidence="6"/>
<keyword evidence="6" id="KW-0460">Magnesium</keyword>
<dbReference type="InterPro" id="IPR023865">
    <property type="entry name" value="Aliphatic_acid_kinase_CS"/>
</dbReference>
<evidence type="ECO:0000256" key="7">
    <source>
        <dbReference type="RuleBase" id="RU003835"/>
    </source>
</evidence>
<keyword evidence="6" id="KW-0479">Metal-binding</keyword>
<comment type="caution">
    <text evidence="6">Lacks conserved residue(s) required for the propagation of feature annotation.</text>
</comment>
<dbReference type="GO" id="GO:0006083">
    <property type="term" value="P:acetate metabolic process"/>
    <property type="evidence" value="ECO:0007669"/>
    <property type="project" value="TreeGrafter"/>
</dbReference>
<comment type="similarity">
    <text evidence="1 6 7">Belongs to the acetokinase family.</text>
</comment>
<dbReference type="GO" id="GO:0008776">
    <property type="term" value="F:acetate kinase activity"/>
    <property type="evidence" value="ECO:0007669"/>
    <property type="project" value="UniProtKB-UniRule"/>
</dbReference>
<dbReference type="AlphaFoldDB" id="A0A0G0X3T0"/>
<dbReference type="Proteomes" id="UP000034190">
    <property type="component" value="Unassembled WGS sequence"/>
</dbReference>
<feature type="site" description="Transition state stabilizer" evidence="6">
    <location>
        <position position="209"/>
    </location>
</feature>
<comment type="pathway">
    <text evidence="6">Metabolic intermediate biosynthesis; acetyl-CoA biosynthesis; acetyl-CoA from acetate: step 1/2.</text>
</comment>
<reference evidence="8 9" key="1">
    <citation type="journal article" date="2015" name="Nature">
        <title>rRNA introns, odd ribosomes, and small enigmatic genomes across a large radiation of phyla.</title>
        <authorList>
            <person name="Brown C.T."/>
            <person name="Hug L.A."/>
            <person name="Thomas B.C."/>
            <person name="Sharon I."/>
            <person name="Castelle C.J."/>
            <person name="Singh A."/>
            <person name="Wilkins M.J."/>
            <person name="Williams K.H."/>
            <person name="Banfield J.F."/>
        </authorList>
    </citation>
    <scope>NUCLEOTIDE SEQUENCE [LARGE SCALE GENOMIC DNA]</scope>
</reference>
<dbReference type="EMBL" id="LCAP01000009">
    <property type="protein sequence ID" value="KKR91330.1"/>
    <property type="molecule type" value="Genomic_DNA"/>
</dbReference>
<dbReference type="InterPro" id="IPR043129">
    <property type="entry name" value="ATPase_NBD"/>
</dbReference>
<comment type="subcellular location">
    <subcellularLocation>
        <location evidence="6">Cytoplasm</location>
    </subcellularLocation>
</comment>
<comment type="function">
    <text evidence="6">Catalyzes the formation of acetyl phosphate from acetate and ATP. Can also catalyze the reverse reaction.</text>
</comment>
<dbReference type="SUPFAM" id="SSF53067">
    <property type="entry name" value="Actin-like ATPase domain"/>
    <property type="match status" value="2"/>
</dbReference>
<feature type="binding site" evidence="6">
    <location>
        <position position="7"/>
    </location>
    <ligand>
        <name>Mg(2+)</name>
        <dbReference type="ChEBI" id="CHEBI:18420"/>
    </ligand>
</feature>
<sequence>MSILAINSGSTSIKYKLIGEGERAIKQGNIQNVKDHLTAIKQALREIGDLRDLTAVGHRVVHGGPKFLAPLLINDENFAELEQFNSLAPLHNPYNLAGIKAAMAYLPQVKQVAVFDTAFYSNLPETAKFYGLPLWLAKKYSIYRYGFHGISHKFVMQEGARLLKKKVDKISLISCHLGGGWSVTAIKNGSPIDTSMGLTPLEGLVMMTRAGDMDPGIIFKLLEIMPGEVNQAKVDELYDILNKQSGIKGLAGLADYQELLAQVSFGGREAKLAFALAINRLVKYIGAYWTLLQGQAEAIIFTGAIGAGNPLTRHQVMKKIECLGKLPMFAIKTDEELMIAREVKELLIKNVNLKMKNNS</sequence>